<evidence type="ECO:0000256" key="1">
    <source>
        <dbReference type="ARBA" id="ARBA00023002"/>
    </source>
</evidence>
<feature type="compositionally biased region" description="Basic and acidic residues" evidence="2">
    <location>
        <begin position="31"/>
        <end position="47"/>
    </location>
</feature>
<dbReference type="SUPFAM" id="SSF53720">
    <property type="entry name" value="ALDH-like"/>
    <property type="match status" value="1"/>
</dbReference>
<evidence type="ECO:0000256" key="2">
    <source>
        <dbReference type="SAM" id="MobiDB-lite"/>
    </source>
</evidence>
<reference evidence="5 8" key="2">
    <citation type="submission" date="2016-09" db="EMBL/GenBank/DDBJ databases">
        <authorList>
            <person name="Kumanski S."/>
            <person name="Beatrice B."/>
        </authorList>
    </citation>
    <scope>NUCLEOTIDE SEQUENCE [LARGE SCALE GENOMIC DNA]</scope>
    <source>
        <strain evidence="5">Mankind</strain>
    </source>
</reference>
<evidence type="ECO:0000313" key="3">
    <source>
        <dbReference type="EMBL" id="SBM93880.1"/>
    </source>
</evidence>
<reference evidence="3" key="1">
    <citation type="submission" date="2016-05" db="EMBL/GenBank/DDBJ databases">
        <authorList>
            <consortium name="Pathogen Informatics"/>
        </authorList>
    </citation>
    <scope>NUCLEOTIDE SEQUENCE</scope>
    <source>
        <strain evidence="3">WHO F</strain>
    </source>
</reference>
<dbReference type="Proteomes" id="UP000182484">
    <property type="component" value="Unassembled WGS sequence"/>
</dbReference>
<reference evidence="6" key="3">
    <citation type="submission" date="2018-06" db="EMBL/GenBank/DDBJ databases">
        <authorList>
            <consortium name="Pathogen Informatics"/>
            <person name="Doyle S."/>
        </authorList>
    </citation>
    <scope>NUCLEOTIDE SEQUENCE [LARGE SCALE GENOMIC DNA]</scope>
    <source>
        <strain evidence="6">NCTC11421</strain>
    </source>
</reference>
<dbReference type="EMBL" id="UGRI01000001">
    <property type="protein sequence ID" value="SUA25019.1"/>
    <property type="molecule type" value="Genomic_DNA"/>
</dbReference>
<feature type="region of interest" description="Disordered" evidence="2">
    <location>
        <begin position="30"/>
        <end position="54"/>
    </location>
</feature>
<organism evidence="7 9">
    <name type="scientific">Neisseria gonorrhoeae</name>
    <dbReference type="NCBI Taxonomy" id="485"/>
    <lineage>
        <taxon>Bacteria</taxon>
        <taxon>Pseudomonadati</taxon>
        <taxon>Pseudomonadota</taxon>
        <taxon>Betaproteobacteria</taxon>
        <taxon>Neisseriales</taxon>
        <taxon>Neisseriaceae</taxon>
        <taxon>Neisseria</taxon>
    </lineage>
</organism>
<protein>
    <submittedName>
        <fullName evidence="7">Aldehyde dehydrogenase</fullName>
    </submittedName>
</protein>
<dbReference type="RefSeq" id="WP_003687098.1">
    <property type="nucleotide sequence ID" value="NZ_JADPXK010000021.1"/>
</dbReference>
<evidence type="ECO:0000313" key="6">
    <source>
        <dbReference type="EMBL" id="SUA25019.1"/>
    </source>
</evidence>
<evidence type="ECO:0000313" key="5">
    <source>
        <dbReference type="EMBL" id="SCW13457.1"/>
    </source>
</evidence>
<proteinExistence type="predicted"/>
<dbReference type="AlphaFoldDB" id="A0A1D3FAQ6"/>
<dbReference type="EMBL" id="FLKW01000003">
    <property type="protein sequence ID" value="SBM93880.1"/>
    <property type="molecule type" value="Genomic_DNA"/>
</dbReference>
<gene>
    <name evidence="7" type="ORF">E8M63_03915</name>
    <name evidence="5" type="ORF">ESCNG_30118</name>
    <name evidence="6" type="ORF">NCTC11421_03027</name>
    <name evidence="3" type="ORF">WHOF_00487</name>
    <name evidence="4" type="ORF">WHOF_02466C</name>
</gene>
<dbReference type="Proteomes" id="UP000307092">
    <property type="component" value="Unassembled WGS sequence"/>
</dbReference>
<evidence type="ECO:0000313" key="7">
    <source>
        <dbReference type="EMBL" id="TJX06319.1"/>
    </source>
</evidence>
<evidence type="ECO:0000313" key="8">
    <source>
        <dbReference type="Proteomes" id="UP000182484"/>
    </source>
</evidence>
<dbReference type="Proteomes" id="UP000239837">
    <property type="component" value="Chromosome"/>
</dbReference>
<dbReference type="InterPro" id="IPR016161">
    <property type="entry name" value="Ald_DH/histidinol_DH"/>
</dbReference>
<sequence>MKQLAMYINGRFENDFNGEWRDVLNPSTEETIAREPKGGRADVDRGARGATGLGASACGRTRRVFA</sequence>
<name>A0A1D3FAQ6_NEIGO</name>
<dbReference type="Gene3D" id="3.40.605.10">
    <property type="entry name" value="Aldehyde Dehydrogenase, Chain A, domain 1"/>
    <property type="match status" value="1"/>
</dbReference>
<dbReference type="EMBL" id="FMTB01000023">
    <property type="protein sequence ID" value="SCW13457.1"/>
    <property type="molecule type" value="Genomic_DNA"/>
</dbReference>
<accession>A0A1D3FAQ6</accession>
<dbReference type="EMBL" id="SUQX01000004">
    <property type="protein sequence ID" value="TJX06319.1"/>
    <property type="molecule type" value="Genomic_DNA"/>
</dbReference>
<evidence type="ECO:0000313" key="4">
    <source>
        <dbReference type="EMBL" id="SBQ23724.1"/>
    </source>
</evidence>
<dbReference type="EMBL" id="LT591897">
    <property type="protein sequence ID" value="SBQ23724.1"/>
    <property type="molecule type" value="Genomic_DNA"/>
</dbReference>
<dbReference type="InterPro" id="IPR016162">
    <property type="entry name" value="Ald_DH_N"/>
</dbReference>
<evidence type="ECO:0000313" key="9">
    <source>
        <dbReference type="Proteomes" id="UP000307092"/>
    </source>
</evidence>
<keyword evidence="1" id="KW-0560">Oxidoreductase</keyword>
<reference evidence="7 9" key="4">
    <citation type="submission" date="2019-04" db="EMBL/GenBank/DDBJ databases">
        <title>The CDC panel for molecular diagnostics of ciprofloxacin resistance and its use for research and clinical development.</title>
        <authorList>
            <person name="Liu H."/>
            <person name="Tang K."/>
            <person name="Pham C."/>
            <person name="Schmerer M."/>
        </authorList>
    </citation>
    <scope>NUCLEOTIDE SEQUENCE [LARGE SCALE GENOMIC DNA]</scope>
    <source>
        <strain evidence="7 9">LRRBGS_0742</strain>
    </source>
</reference>
<dbReference type="GO" id="GO:0016491">
    <property type="term" value="F:oxidoreductase activity"/>
    <property type="evidence" value="ECO:0007669"/>
    <property type="project" value="UniProtKB-KW"/>
</dbReference>